<evidence type="ECO:0000313" key="7">
    <source>
        <dbReference type="EMBL" id="ESP00279.1"/>
    </source>
</evidence>
<dbReference type="GO" id="GO:0032224">
    <property type="term" value="P:positive regulation of synaptic transmission, cholinergic"/>
    <property type="evidence" value="ECO:0007669"/>
    <property type="project" value="TreeGrafter"/>
</dbReference>
<feature type="transmembrane region" description="Helical" evidence="5">
    <location>
        <begin position="171"/>
        <end position="193"/>
    </location>
</feature>
<dbReference type="Gene3D" id="1.10.287.70">
    <property type="match status" value="1"/>
</dbReference>
<feature type="transmembrane region" description="Helical" evidence="5">
    <location>
        <begin position="290"/>
        <end position="309"/>
    </location>
</feature>
<dbReference type="HOGENOM" id="CLU_833046_0_0_1"/>
<keyword evidence="2 5" id="KW-0812">Transmembrane</keyword>
<dbReference type="STRING" id="225164.V4A8H9"/>
<keyword evidence="8" id="KW-1185">Reference proteome</keyword>
<dbReference type="Pfam" id="PF00520">
    <property type="entry name" value="Ion_trans"/>
    <property type="match status" value="1"/>
</dbReference>
<gene>
    <name evidence="7" type="ORF">LOTGIDRAFT_141037</name>
</gene>
<dbReference type="Gene3D" id="1.20.120.350">
    <property type="entry name" value="Voltage-gated potassium channels. Chain C"/>
    <property type="match status" value="1"/>
</dbReference>
<sequence length="334" mass="38469">IFQSEAPYLRDRWCQFDGVMVLFLWTSVVLQVFEITNRIPPNSPGSALRILRSPRPLLIVRVFRVFLKFELPRNRINQIFKRSSQQIYNVTIFFLFFMSLYGILGVQFFGEMQHHCVKNGTDLKNVTVWDLAVPDTYCSPDPSFGYQCKNGMVCEYLDLPKEIMGFNGFDMFTTSIFTVYQAASQEGWVFLMYRSIDSLPAWKCFLYFISLIFFLAWLVKNVFIAVIIETFAEIRVQFQQMWGSRGSAAQSDSSQVIQSDGESWKLVIMDENKTKGLAPDALTALVKSNLFHTLILILVLAAAITEASLHFDHKTKNPKDTLDNFYYSEVSMVL</sequence>
<organism evidence="7 8">
    <name type="scientific">Lottia gigantea</name>
    <name type="common">Giant owl limpet</name>
    <dbReference type="NCBI Taxonomy" id="225164"/>
    <lineage>
        <taxon>Eukaryota</taxon>
        <taxon>Metazoa</taxon>
        <taxon>Spiralia</taxon>
        <taxon>Lophotrochozoa</taxon>
        <taxon>Mollusca</taxon>
        <taxon>Gastropoda</taxon>
        <taxon>Patellogastropoda</taxon>
        <taxon>Lottioidea</taxon>
        <taxon>Lottiidae</taxon>
        <taxon>Lottia</taxon>
    </lineage>
</organism>
<dbReference type="KEGG" id="lgi:LOTGIDRAFT_141037"/>
<dbReference type="Proteomes" id="UP000030746">
    <property type="component" value="Unassembled WGS sequence"/>
</dbReference>
<evidence type="ECO:0000256" key="3">
    <source>
        <dbReference type="ARBA" id="ARBA00022989"/>
    </source>
</evidence>
<accession>V4A8H9</accession>
<name>V4A8H9_LOTGI</name>
<feature type="transmembrane region" description="Helical" evidence="5">
    <location>
        <begin position="87"/>
        <end position="109"/>
    </location>
</feature>
<dbReference type="PANTHER" id="PTHR46141:SF1">
    <property type="entry name" value="SODIUM LEAK CHANNEL NALCN"/>
    <property type="match status" value="1"/>
</dbReference>
<evidence type="ECO:0000256" key="4">
    <source>
        <dbReference type="ARBA" id="ARBA00023136"/>
    </source>
</evidence>
<evidence type="ECO:0000256" key="5">
    <source>
        <dbReference type="SAM" id="Phobius"/>
    </source>
</evidence>
<evidence type="ECO:0000256" key="1">
    <source>
        <dbReference type="ARBA" id="ARBA00004141"/>
    </source>
</evidence>
<feature type="transmembrane region" description="Helical" evidence="5">
    <location>
        <begin position="205"/>
        <end position="228"/>
    </location>
</feature>
<dbReference type="RefSeq" id="XP_009049023.1">
    <property type="nucleotide sequence ID" value="XM_009050775.1"/>
</dbReference>
<comment type="subcellular location">
    <subcellularLocation>
        <location evidence="1">Membrane</location>
        <topology evidence="1">Multi-pass membrane protein</topology>
    </subcellularLocation>
</comment>
<keyword evidence="4 5" id="KW-0472">Membrane</keyword>
<protein>
    <recommendedName>
        <fullName evidence="6">Ion transport domain-containing protein</fullName>
    </recommendedName>
</protein>
<dbReference type="InterPro" id="IPR028823">
    <property type="entry name" value="NALCN"/>
</dbReference>
<evidence type="ECO:0000256" key="2">
    <source>
        <dbReference type="ARBA" id="ARBA00022692"/>
    </source>
</evidence>
<dbReference type="AlphaFoldDB" id="V4A8H9"/>
<proteinExistence type="predicted"/>
<dbReference type="GO" id="GO:0005261">
    <property type="term" value="F:monoatomic cation channel activity"/>
    <property type="evidence" value="ECO:0007669"/>
    <property type="project" value="InterPro"/>
</dbReference>
<feature type="domain" description="Ion transport" evidence="6">
    <location>
        <begin position="8"/>
        <end position="237"/>
    </location>
</feature>
<reference evidence="7" key="1">
    <citation type="journal article" date="2013" name="Nature">
        <title>Insights into bilaterian evolution from three spiralian genomes.</title>
        <authorList>
            <person name="Simakov O."/>
            <person name="Marletaz F."/>
            <person name="Cho S.J."/>
            <person name="Edsinger-Gonzales E."/>
            <person name="Havlak P."/>
            <person name="Hellsten U."/>
            <person name="Kuo D.H."/>
            <person name="Larsson T."/>
            <person name="Lv J."/>
            <person name="Arendt D."/>
            <person name="Savage R."/>
            <person name="Osoegawa K."/>
            <person name="de Jong P."/>
            <person name="Grimwood J."/>
            <person name="Chapman J.A."/>
            <person name="Shapiro H."/>
            <person name="Aerts A."/>
            <person name="Otillar R.P."/>
            <person name="Terry A.Y."/>
            <person name="Boore J.L."/>
            <person name="Grigoriev I.V."/>
            <person name="Lindberg D.R."/>
            <person name="Seaver E.C."/>
            <person name="Weisblat D.A."/>
            <person name="Putnam N.H."/>
            <person name="Rokhsar D.S."/>
        </authorList>
    </citation>
    <scope>NUCLEOTIDE SEQUENCE [LARGE SCALE GENOMIC DNA]</scope>
</reference>
<dbReference type="GeneID" id="20234384"/>
<feature type="non-terminal residue" evidence="7">
    <location>
        <position position="1"/>
    </location>
</feature>
<dbReference type="InterPro" id="IPR027359">
    <property type="entry name" value="Volt_channel_dom_sf"/>
</dbReference>
<dbReference type="SUPFAM" id="SSF81324">
    <property type="entry name" value="Voltage-gated potassium channels"/>
    <property type="match status" value="1"/>
</dbReference>
<dbReference type="CTD" id="20234384"/>
<dbReference type="InterPro" id="IPR005821">
    <property type="entry name" value="Ion_trans_dom"/>
</dbReference>
<evidence type="ECO:0000313" key="8">
    <source>
        <dbReference type="Proteomes" id="UP000030746"/>
    </source>
</evidence>
<dbReference type="PANTHER" id="PTHR46141">
    <property type="entry name" value="SODIUM LEAK CHANNEL NON-SELECTIVE PROTEIN"/>
    <property type="match status" value="1"/>
</dbReference>
<dbReference type="GO" id="GO:0032230">
    <property type="term" value="P:positive regulation of synaptic transmission, GABAergic"/>
    <property type="evidence" value="ECO:0007669"/>
    <property type="project" value="TreeGrafter"/>
</dbReference>
<dbReference type="GO" id="GO:0005886">
    <property type="term" value="C:plasma membrane"/>
    <property type="evidence" value="ECO:0007669"/>
    <property type="project" value="TreeGrafter"/>
</dbReference>
<dbReference type="OMA" id="ISDINWF"/>
<dbReference type="OrthoDB" id="10069766at2759"/>
<keyword evidence="3 5" id="KW-1133">Transmembrane helix</keyword>
<dbReference type="EMBL" id="KB200786">
    <property type="protein sequence ID" value="ESP00279.1"/>
    <property type="molecule type" value="Genomic_DNA"/>
</dbReference>
<evidence type="ECO:0000259" key="6">
    <source>
        <dbReference type="Pfam" id="PF00520"/>
    </source>
</evidence>